<comment type="caution">
    <text evidence="1">The sequence shown here is derived from an EMBL/GenBank/DDBJ whole genome shotgun (WGS) entry which is preliminary data.</text>
</comment>
<proteinExistence type="predicted"/>
<protein>
    <submittedName>
        <fullName evidence="1">Type II secretion system protein</fullName>
    </submittedName>
</protein>
<sequence length="173" mass="17978">MLELILFIVIVSVTLAGVAAVMGLTAQRSADPQVQRQALAIAESLLEEIEGLPFTWCDPDDPLVATVTALTGCTTLPEALGPESGESRFGSLRFDHVSDFHGYVMNGVTDLAGALIPELSAYTARVSVAPASLGTLTAASGDLLRITVQVSGPGGISLSLEGYRSRHAPNTAL</sequence>
<dbReference type="RefSeq" id="WP_163455712.1">
    <property type="nucleotide sequence ID" value="NZ_JAAGOH010000001.1"/>
</dbReference>
<evidence type="ECO:0000313" key="2">
    <source>
        <dbReference type="Proteomes" id="UP000484255"/>
    </source>
</evidence>
<gene>
    <name evidence="1" type="ORF">G3A44_01515</name>
</gene>
<reference evidence="1 2" key="1">
    <citation type="submission" date="2020-02" db="EMBL/GenBank/DDBJ databases">
        <title>Ideonella bacterium strain TBM-1.</title>
        <authorList>
            <person name="Chen W.-M."/>
        </authorList>
    </citation>
    <scope>NUCLEOTIDE SEQUENCE [LARGE SCALE GENOMIC DNA]</scope>
    <source>
        <strain evidence="1 2">TBM-1</strain>
    </source>
</reference>
<accession>A0A7C9TIZ7</accession>
<dbReference type="AlphaFoldDB" id="A0A7C9TIZ7"/>
<name>A0A7C9TIZ7_9BURK</name>
<organism evidence="1 2">
    <name type="scientific">Ideonella livida</name>
    <dbReference type="NCBI Taxonomy" id="2707176"/>
    <lineage>
        <taxon>Bacteria</taxon>
        <taxon>Pseudomonadati</taxon>
        <taxon>Pseudomonadota</taxon>
        <taxon>Betaproteobacteria</taxon>
        <taxon>Burkholderiales</taxon>
        <taxon>Sphaerotilaceae</taxon>
        <taxon>Ideonella</taxon>
    </lineage>
</organism>
<dbReference type="EMBL" id="JAAGOH010000001">
    <property type="protein sequence ID" value="NDY89867.1"/>
    <property type="molecule type" value="Genomic_DNA"/>
</dbReference>
<dbReference type="Proteomes" id="UP000484255">
    <property type="component" value="Unassembled WGS sequence"/>
</dbReference>
<evidence type="ECO:0000313" key="1">
    <source>
        <dbReference type="EMBL" id="NDY89867.1"/>
    </source>
</evidence>
<keyword evidence="2" id="KW-1185">Reference proteome</keyword>